<dbReference type="EMBL" id="FPAV01000001">
    <property type="protein sequence ID" value="SFT40781.1"/>
    <property type="molecule type" value="Genomic_DNA"/>
</dbReference>
<comment type="caution">
    <text evidence="1">The sequence shown here is derived from an EMBL/GenBank/DDBJ whole genome shotgun (WGS) entry which is preliminary data.</text>
</comment>
<evidence type="ECO:0000313" key="3">
    <source>
        <dbReference type="Proteomes" id="UP000198760"/>
    </source>
</evidence>
<evidence type="ECO:0000313" key="2">
    <source>
        <dbReference type="EMBL" id="SFT40781.1"/>
    </source>
</evidence>
<accession>A0AAX2ELZ8</accession>
<organism evidence="1 4">
    <name type="scientific">Kosakonia radicincitans</name>
    <dbReference type="NCBI Taxonomy" id="283686"/>
    <lineage>
        <taxon>Bacteria</taxon>
        <taxon>Pseudomonadati</taxon>
        <taxon>Pseudomonadota</taxon>
        <taxon>Gammaproteobacteria</taxon>
        <taxon>Enterobacterales</taxon>
        <taxon>Enterobacteriaceae</taxon>
        <taxon>Kosakonia</taxon>
    </lineage>
</organism>
<evidence type="ECO:0000313" key="4">
    <source>
        <dbReference type="Proteomes" id="UP000199173"/>
    </source>
</evidence>
<dbReference type="AlphaFoldDB" id="A0AAX2ELZ8"/>
<protein>
    <submittedName>
        <fullName evidence="1">Uncharacterized protein</fullName>
    </submittedName>
</protein>
<gene>
    <name evidence="2" type="ORF">SAMN03159428_00423</name>
    <name evidence="1" type="ORF">SAMN03159514_00424</name>
</gene>
<keyword evidence="3" id="KW-1185">Reference proteome</keyword>
<evidence type="ECO:0000313" key="1">
    <source>
        <dbReference type="EMBL" id="SFQ97698.1"/>
    </source>
</evidence>
<sequence length="78" mass="9008">MKRPLFYPDDRQTFIDAAVPEMAATFFRMLATVVENMRLLHREGVRYDVAQQHSGSARQSGLRRAARRFAIFSNSYAI</sequence>
<dbReference type="Proteomes" id="UP000199173">
    <property type="component" value="Unassembled WGS sequence"/>
</dbReference>
<proteinExistence type="predicted"/>
<name>A0AAX2ELZ8_9ENTR</name>
<dbReference type="RefSeq" id="WP_072438307.1">
    <property type="nucleotide sequence ID" value="NZ_FONC01000001.1"/>
</dbReference>
<dbReference type="Proteomes" id="UP000198760">
    <property type="component" value="Unassembled WGS sequence"/>
</dbReference>
<dbReference type="EMBL" id="FOYJ01000001">
    <property type="protein sequence ID" value="SFQ97698.1"/>
    <property type="molecule type" value="Genomic_DNA"/>
</dbReference>
<reference evidence="3 4" key="1">
    <citation type="submission" date="2016-10" db="EMBL/GenBank/DDBJ databases">
        <authorList>
            <person name="Varghese N."/>
            <person name="Submissions S."/>
        </authorList>
    </citation>
    <scope>NUCLEOTIDE SEQUENCE [LARGE SCALE GENOMIC DNA]</scope>
    <source>
        <strain evidence="2 3">NFIX06</strain>
        <strain evidence="1 4">NFIX08</strain>
    </source>
</reference>